<accession>A0A0A9DFH7</accession>
<sequence>MNRQLDSCTNRKIANSMLINLKWISGEKFFFLFPLCAHTVRFGHVQGVSTRHQVMSQY</sequence>
<protein>
    <submittedName>
        <fullName evidence="1">Uncharacterized protein</fullName>
    </submittedName>
</protein>
<dbReference type="EMBL" id="GBRH01210546">
    <property type="protein sequence ID" value="JAD87349.1"/>
    <property type="molecule type" value="Transcribed_RNA"/>
</dbReference>
<reference evidence="1" key="2">
    <citation type="journal article" date="2015" name="Data Brief">
        <title>Shoot transcriptome of the giant reed, Arundo donax.</title>
        <authorList>
            <person name="Barrero R.A."/>
            <person name="Guerrero F.D."/>
            <person name="Moolhuijzen P."/>
            <person name="Goolsby J.A."/>
            <person name="Tidwell J."/>
            <person name="Bellgard S.E."/>
            <person name="Bellgard M.I."/>
        </authorList>
    </citation>
    <scope>NUCLEOTIDE SEQUENCE</scope>
    <source>
        <tissue evidence="1">Shoot tissue taken approximately 20 cm above the soil surface</tissue>
    </source>
</reference>
<dbReference type="AlphaFoldDB" id="A0A0A9DFH7"/>
<organism evidence="1">
    <name type="scientific">Arundo donax</name>
    <name type="common">Giant reed</name>
    <name type="synonym">Donax arundinaceus</name>
    <dbReference type="NCBI Taxonomy" id="35708"/>
    <lineage>
        <taxon>Eukaryota</taxon>
        <taxon>Viridiplantae</taxon>
        <taxon>Streptophyta</taxon>
        <taxon>Embryophyta</taxon>
        <taxon>Tracheophyta</taxon>
        <taxon>Spermatophyta</taxon>
        <taxon>Magnoliopsida</taxon>
        <taxon>Liliopsida</taxon>
        <taxon>Poales</taxon>
        <taxon>Poaceae</taxon>
        <taxon>PACMAD clade</taxon>
        <taxon>Arundinoideae</taxon>
        <taxon>Arundineae</taxon>
        <taxon>Arundo</taxon>
    </lineage>
</organism>
<reference evidence="1" key="1">
    <citation type="submission" date="2014-09" db="EMBL/GenBank/DDBJ databases">
        <authorList>
            <person name="Magalhaes I.L.F."/>
            <person name="Oliveira U."/>
            <person name="Santos F.R."/>
            <person name="Vidigal T.H.D.A."/>
            <person name="Brescovit A.D."/>
            <person name="Santos A.J."/>
        </authorList>
    </citation>
    <scope>NUCLEOTIDE SEQUENCE</scope>
    <source>
        <tissue evidence="1">Shoot tissue taken approximately 20 cm above the soil surface</tissue>
    </source>
</reference>
<name>A0A0A9DFH7_ARUDO</name>
<proteinExistence type="predicted"/>
<evidence type="ECO:0000313" key="1">
    <source>
        <dbReference type="EMBL" id="JAD87349.1"/>
    </source>
</evidence>